<protein>
    <submittedName>
        <fullName evidence="1">Uncharacterized protein</fullName>
    </submittedName>
</protein>
<gene>
    <name evidence="1" type="ORF">GCM10008111_03260</name>
</gene>
<keyword evidence="2" id="KW-1185">Reference proteome</keyword>
<dbReference type="RefSeq" id="WP_189479784.1">
    <property type="nucleotide sequence ID" value="NZ_BMYR01000001.1"/>
</dbReference>
<organism evidence="1 2">
    <name type="scientific">Alishewanella tabrizica</name>
    <dbReference type="NCBI Taxonomy" id="671278"/>
    <lineage>
        <taxon>Bacteria</taxon>
        <taxon>Pseudomonadati</taxon>
        <taxon>Pseudomonadota</taxon>
        <taxon>Gammaproteobacteria</taxon>
        <taxon>Alteromonadales</taxon>
        <taxon>Alteromonadaceae</taxon>
        <taxon>Alishewanella</taxon>
    </lineage>
</organism>
<accession>A0ABQ2WGV0</accession>
<proteinExistence type="predicted"/>
<reference evidence="2" key="1">
    <citation type="journal article" date="2019" name="Int. J. Syst. Evol. Microbiol.">
        <title>The Global Catalogue of Microorganisms (GCM) 10K type strain sequencing project: providing services to taxonomists for standard genome sequencing and annotation.</title>
        <authorList>
            <consortium name="The Broad Institute Genomics Platform"/>
            <consortium name="The Broad Institute Genome Sequencing Center for Infectious Disease"/>
            <person name="Wu L."/>
            <person name="Ma J."/>
        </authorList>
    </citation>
    <scope>NUCLEOTIDE SEQUENCE [LARGE SCALE GENOMIC DNA]</scope>
    <source>
        <strain evidence="2">KCTC 23723</strain>
    </source>
</reference>
<evidence type="ECO:0000313" key="2">
    <source>
        <dbReference type="Proteomes" id="UP000634667"/>
    </source>
</evidence>
<sequence length="157" mass="17935">MKYWVVALLVFIGQAKADFNYNGELQLHFLNGKQTTSPFIMSLTTEAGAQLFQVGNQTARLPMAPQKYSLALVLQRDREVWVTDFAEQPLQAFTLSIADYQLRLIQEPQATQARGRYVLYVGDEMYFFGRGPAQINFVFGQNGITDIEVRGMFKPRR</sequence>
<evidence type="ECO:0000313" key="1">
    <source>
        <dbReference type="EMBL" id="GGW50676.1"/>
    </source>
</evidence>
<name>A0ABQ2WGV0_9ALTE</name>
<comment type="caution">
    <text evidence="1">The sequence shown here is derived from an EMBL/GenBank/DDBJ whole genome shotgun (WGS) entry which is preliminary data.</text>
</comment>
<dbReference type="Proteomes" id="UP000634667">
    <property type="component" value="Unassembled WGS sequence"/>
</dbReference>
<dbReference type="EMBL" id="BMYR01000001">
    <property type="protein sequence ID" value="GGW50676.1"/>
    <property type="molecule type" value="Genomic_DNA"/>
</dbReference>